<sequence length="267" mass="29658">MRCRFGRALWFLLVVIVIAGGFFPLQAQIYFGITPIRFELKVAPGGQRTEVIYVRNNSPRPVRLKVYTENWTLGEDGSRHFLGNQPTGFSCRDWLRVNPFDFRLQPGEMKTVRFTVSVPAETEAGGYHAGISFEQVPEAPPGGRLGQVAFTGKIVAAVYVLVGKVQVEGSLEDLVFEGAGGAQSLKLKLNNPGRTHFRLKGEVRLTTAEGKKVQSLDIPDEPVLPQSERWVAIPLKEKLTPGSYKAEVRLDIGRDELLALEKEIIVK</sequence>
<accession>A0A3E2BM42</accession>
<proteinExistence type="predicted"/>
<evidence type="ECO:0008006" key="3">
    <source>
        <dbReference type="Google" id="ProtNLM"/>
    </source>
</evidence>
<protein>
    <recommendedName>
        <fullName evidence="3">Pili assembly chaperone N-terminal domain-containing protein</fullName>
    </recommendedName>
</protein>
<evidence type="ECO:0000313" key="1">
    <source>
        <dbReference type="EMBL" id="RFT15717.1"/>
    </source>
</evidence>
<organism evidence="1 2">
    <name type="scientific">Candidatus Saccharicenans subterraneus</name>
    <dbReference type="NCBI Taxonomy" id="2508984"/>
    <lineage>
        <taxon>Bacteria</taxon>
        <taxon>Candidatus Aminicenantota</taxon>
        <taxon>Candidatus Aminicenantia</taxon>
        <taxon>Candidatus Aminicenantales</taxon>
        <taxon>Candidatus Saccharicenantaceae</taxon>
        <taxon>Candidatus Saccharicenans</taxon>
    </lineage>
</organism>
<comment type="caution">
    <text evidence="1">The sequence shown here is derived from an EMBL/GenBank/DDBJ whole genome shotgun (WGS) entry which is preliminary data.</text>
</comment>
<dbReference type="EMBL" id="QUAH01000007">
    <property type="protein sequence ID" value="RFT15717.1"/>
    <property type="molecule type" value="Genomic_DNA"/>
</dbReference>
<dbReference type="Proteomes" id="UP000257323">
    <property type="component" value="Unassembled WGS sequence"/>
</dbReference>
<name>A0A3E2BM42_9BACT</name>
<dbReference type="SUPFAM" id="SSF49354">
    <property type="entry name" value="PapD-like"/>
    <property type="match status" value="1"/>
</dbReference>
<gene>
    <name evidence="1" type="ORF">OP8BY_0092</name>
</gene>
<dbReference type="AlphaFoldDB" id="A0A3E2BM42"/>
<reference evidence="1 2" key="1">
    <citation type="submission" date="2018-08" db="EMBL/GenBank/DDBJ databases">
        <title>Genome analysis of the thermophilic bacterium of the candidate phylum Aminicenantes from deep subsurface aquifer revealed its physiology and ecological role.</title>
        <authorList>
            <person name="Kadnikov V.V."/>
            <person name="Mardanov A.V."/>
            <person name="Beletsky A.V."/>
            <person name="Karnachuk O.V."/>
            <person name="Ravin N.V."/>
        </authorList>
    </citation>
    <scope>NUCLEOTIDE SEQUENCE [LARGE SCALE GENOMIC DNA]</scope>
    <source>
        <strain evidence="1">BY38</strain>
    </source>
</reference>
<evidence type="ECO:0000313" key="2">
    <source>
        <dbReference type="Proteomes" id="UP000257323"/>
    </source>
</evidence>
<dbReference type="InterPro" id="IPR008962">
    <property type="entry name" value="PapD-like_sf"/>
</dbReference>